<accession>A0ABR9J139</accession>
<protein>
    <submittedName>
        <fullName evidence="1">Uncharacterized protein</fullName>
    </submittedName>
</protein>
<sequence length="30" mass="3582">MLPHEVSPFTSVLLLLRPVFKQAYRRLRIT</sequence>
<keyword evidence="2" id="KW-1185">Reference proteome</keyword>
<evidence type="ECO:0000313" key="1">
    <source>
        <dbReference type="EMBL" id="MBE1509188.1"/>
    </source>
</evidence>
<evidence type="ECO:0000313" key="2">
    <source>
        <dbReference type="Proteomes" id="UP000620262"/>
    </source>
</evidence>
<dbReference type="EMBL" id="JADBEC010000002">
    <property type="protein sequence ID" value="MBE1509188.1"/>
    <property type="molecule type" value="Genomic_DNA"/>
</dbReference>
<organism evidence="1 2">
    <name type="scientific">Rhizobium viscosum</name>
    <name type="common">Arthrobacter viscosus</name>
    <dbReference type="NCBI Taxonomy" id="1673"/>
    <lineage>
        <taxon>Bacteria</taxon>
        <taxon>Pseudomonadati</taxon>
        <taxon>Pseudomonadota</taxon>
        <taxon>Alphaproteobacteria</taxon>
        <taxon>Hyphomicrobiales</taxon>
        <taxon>Rhizobiaceae</taxon>
        <taxon>Rhizobium/Agrobacterium group</taxon>
        <taxon>Rhizobium</taxon>
    </lineage>
</organism>
<dbReference type="Proteomes" id="UP000620262">
    <property type="component" value="Unassembled WGS sequence"/>
</dbReference>
<proteinExistence type="predicted"/>
<name>A0ABR9J139_RHIVS</name>
<comment type="caution">
    <text evidence="1">The sequence shown here is derived from an EMBL/GenBank/DDBJ whole genome shotgun (WGS) entry which is preliminary data.</text>
</comment>
<reference evidence="1 2" key="1">
    <citation type="submission" date="2020-10" db="EMBL/GenBank/DDBJ databases">
        <title>Sequencing the genomes of 1000 actinobacteria strains.</title>
        <authorList>
            <person name="Klenk H.-P."/>
        </authorList>
    </citation>
    <scope>NUCLEOTIDE SEQUENCE [LARGE SCALE GENOMIC DNA]</scope>
    <source>
        <strain evidence="1 2">DSM 7307</strain>
    </source>
</reference>
<gene>
    <name evidence="1" type="ORF">H4W29_006433</name>
</gene>